<dbReference type="InterPro" id="IPR032830">
    <property type="entry name" value="XPB/Ssl2_N"/>
</dbReference>
<name>A0A917FHH8_9BACL</name>
<keyword evidence="3" id="KW-1185">Reference proteome</keyword>
<evidence type="ECO:0000313" key="2">
    <source>
        <dbReference type="EMBL" id="GGF85272.1"/>
    </source>
</evidence>
<dbReference type="Proteomes" id="UP000637643">
    <property type="component" value="Unassembled WGS sequence"/>
</dbReference>
<feature type="domain" description="Helicase XPB/Ssl2 N-terminal" evidence="1">
    <location>
        <begin position="319"/>
        <end position="435"/>
    </location>
</feature>
<accession>A0A917FHH8</accession>
<evidence type="ECO:0000313" key="3">
    <source>
        <dbReference type="Proteomes" id="UP000637643"/>
    </source>
</evidence>
<evidence type="ECO:0000259" key="1">
    <source>
        <dbReference type="Pfam" id="PF13625"/>
    </source>
</evidence>
<sequence length="624" mass="67819">MRPLSPEGSEVLQRICAAHAALPFPADKADRLRPQNLCRAEHKLAIAELLDAGVLQLRQKVWGERLYQIPAEKLPLIQQSFFPYEPPSAADSQIRITAEAGPGLAADLFRALLYTGREGLPLTGKGSIHKKNLNRLAEQLSFRGEQLIGLSVSTALDGPYPLHTAVAIDLMLTLGLLERAGTAYSLQPAVLEKWLRLSEDGMNTILYESVLNRYGSARPAEQHLRVLISAPRFVPGEWFVLGEVLEWMTASGLAAAESGGGSLEAASLSWLQGLASFGWCETGELRSGAPCFRWTAAKPQLSSGAPQALLLQDEDASMLMVQPDFEVLVPPGVPYTVRWTLACCAELRQWEGMWVFRLTREKFAAAADLGLAADDIISWLNRLAAGGLPQGVKQSLEQWARGMGRTVLAEVIVLACRHAEDAEVIAGHPRLQQSLSRLGPLHFAVSSGEVARVRQELAAAGMAPPRLIEGQQDADTPRIPLYLGKEAAAADVYKIPDSGLDCGLYGAGAEFCPGTSVSPESMEELLPGVAGVPAMWSRDWRVYHTTTAQKIMEQAVEWGIRVQIVLGDERVDLIPERITRNPWRVSGYILRAGESDAEEAGLSAADWKEMKLMIPAGCRNSSSA</sequence>
<reference evidence="2" key="1">
    <citation type="journal article" date="2014" name="Int. J. Syst. Evol. Microbiol.">
        <title>Complete genome sequence of Corynebacterium casei LMG S-19264T (=DSM 44701T), isolated from a smear-ripened cheese.</title>
        <authorList>
            <consortium name="US DOE Joint Genome Institute (JGI-PGF)"/>
            <person name="Walter F."/>
            <person name="Albersmeier A."/>
            <person name="Kalinowski J."/>
            <person name="Ruckert C."/>
        </authorList>
    </citation>
    <scope>NUCLEOTIDE SEQUENCE</scope>
    <source>
        <strain evidence="2">CGMCC 1.16134</strain>
    </source>
</reference>
<dbReference type="AlphaFoldDB" id="A0A917FHH8"/>
<dbReference type="Pfam" id="PF13625">
    <property type="entry name" value="Helicase_C_3"/>
    <property type="match status" value="1"/>
</dbReference>
<dbReference type="EMBL" id="BMKR01000012">
    <property type="protein sequence ID" value="GGF85272.1"/>
    <property type="molecule type" value="Genomic_DNA"/>
</dbReference>
<organism evidence="2 3">
    <name type="scientific">Paenibacillus albidus</name>
    <dbReference type="NCBI Taxonomy" id="2041023"/>
    <lineage>
        <taxon>Bacteria</taxon>
        <taxon>Bacillati</taxon>
        <taxon>Bacillota</taxon>
        <taxon>Bacilli</taxon>
        <taxon>Bacillales</taxon>
        <taxon>Paenibacillaceae</taxon>
        <taxon>Paenibacillus</taxon>
    </lineage>
</organism>
<proteinExistence type="predicted"/>
<protein>
    <recommendedName>
        <fullName evidence="1">Helicase XPB/Ssl2 N-terminal domain-containing protein</fullName>
    </recommendedName>
</protein>
<comment type="caution">
    <text evidence="2">The sequence shown here is derived from an EMBL/GenBank/DDBJ whole genome shotgun (WGS) entry which is preliminary data.</text>
</comment>
<gene>
    <name evidence="2" type="ORF">GCM10010912_33220</name>
</gene>
<reference evidence="2" key="2">
    <citation type="submission" date="2020-09" db="EMBL/GenBank/DDBJ databases">
        <authorList>
            <person name="Sun Q."/>
            <person name="Zhou Y."/>
        </authorList>
    </citation>
    <scope>NUCLEOTIDE SEQUENCE</scope>
    <source>
        <strain evidence="2">CGMCC 1.16134</strain>
    </source>
</reference>
<dbReference type="RefSeq" id="WP_189026709.1">
    <property type="nucleotide sequence ID" value="NZ_BMKR01000012.1"/>
</dbReference>